<sequence length="146" mass="16497">MYPSIYGNAKHALDQGYRGTPIFMVPAIPSNLDMSHFHGSSRATTPPRGLHVSAIVVTTLQTRKPFVLIDWLVFVASLVHSVKNIESSEAVVGKQTWIDRAEESYQLLQAGRPIIDEIPNDQHQVTSPYYEFVHLVVHHPWKNAFH</sequence>
<comment type="caution">
    <text evidence="1">The sequence shown here is derived from an EMBL/GenBank/DDBJ whole genome shotgun (WGS) entry which is preliminary data.</text>
</comment>
<dbReference type="Proteomes" id="UP001370490">
    <property type="component" value="Unassembled WGS sequence"/>
</dbReference>
<name>A0AAN8Z8I1_9MAGN</name>
<keyword evidence="2" id="KW-1185">Reference proteome</keyword>
<gene>
    <name evidence="1" type="ORF">RJ641_007999</name>
</gene>
<dbReference type="EMBL" id="JBAMMX010000015">
    <property type="protein sequence ID" value="KAK6926280.1"/>
    <property type="molecule type" value="Genomic_DNA"/>
</dbReference>
<organism evidence="1 2">
    <name type="scientific">Dillenia turbinata</name>
    <dbReference type="NCBI Taxonomy" id="194707"/>
    <lineage>
        <taxon>Eukaryota</taxon>
        <taxon>Viridiplantae</taxon>
        <taxon>Streptophyta</taxon>
        <taxon>Embryophyta</taxon>
        <taxon>Tracheophyta</taxon>
        <taxon>Spermatophyta</taxon>
        <taxon>Magnoliopsida</taxon>
        <taxon>eudicotyledons</taxon>
        <taxon>Gunneridae</taxon>
        <taxon>Pentapetalae</taxon>
        <taxon>Dilleniales</taxon>
        <taxon>Dilleniaceae</taxon>
        <taxon>Dillenia</taxon>
    </lineage>
</organism>
<protein>
    <submittedName>
        <fullName evidence="1">Uncharacterized protein</fullName>
    </submittedName>
</protein>
<evidence type="ECO:0000313" key="1">
    <source>
        <dbReference type="EMBL" id="KAK6926280.1"/>
    </source>
</evidence>
<proteinExistence type="predicted"/>
<evidence type="ECO:0000313" key="2">
    <source>
        <dbReference type="Proteomes" id="UP001370490"/>
    </source>
</evidence>
<dbReference type="AlphaFoldDB" id="A0AAN8Z8I1"/>
<accession>A0AAN8Z8I1</accession>
<reference evidence="1 2" key="1">
    <citation type="submission" date="2023-12" db="EMBL/GenBank/DDBJ databases">
        <title>A high-quality genome assembly for Dillenia turbinata (Dilleniales).</title>
        <authorList>
            <person name="Chanderbali A."/>
        </authorList>
    </citation>
    <scope>NUCLEOTIDE SEQUENCE [LARGE SCALE GENOMIC DNA]</scope>
    <source>
        <strain evidence="1">LSX21</strain>
        <tissue evidence="1">Leaf</tissue>
    </source>
</reference>